<dbReference type="KEGG" id="tng:GSTEN00015360G001"/>
<dbReference type="AlphaFoldDB" id="Q4SNB9"/>
<sequence>MVAGVRKRRWESDRSDGSCVWRLFTGLTGAGGKHEAAQVCWLPSTQTTHVALSQIDSGTFKMSVAGAAQNVLNSKIDITFFFFLRTRTLRL</sequence>
<protein>
    <submittedName>
        <fullName evidence="1">(spotted green pufferfish) hypothetical protein</fullName>
    </submittedName>
</protein>
<organism evidence="1">
    <name type="scientific">Tetraodon nigroviridis</name>
    <name type="common">Spotted green pufferfish</name>
    <name type="synonym">Chelonodon nigroviridis</name>
    <dbReference type="NCBI Taxonomy" id="99883"/>
    <lineage>
        <taxon>Eukaryota</taxon>
        <taxon>Metazoa</taxon>
        <taxon>Chordata</taxon>
        <taxon>Craniata</taxon>
        <taxon>Vertebrata</taxon>
        <taxon>Euteleostomi</taxon>
        <taxon>Actinopterygii</taxon>
        <taxon>Neopterygii</taxon>
        <taxon>Teleostei</taxon>
        <taxon>Neoteleostei</taxon>
        <taxon>Acanthomorphata</taxon>
        <taxon>Eupercaria</taxon>
        <taxon>Tetraodontiformes</taxon>
        <taxon>Tetradontoidea</taxon>
        <taxon>Tetraodontidae</taxon>
        <taxon>Tetraodon</taxon>
    </lineage>
</organism>
<reference evidence="1" key="2">
    <citation type="submission" date="2004-02" db="EMBL/GenBank/DDBJ databases">
        <authorList>
            <consortium name="Genoscope"/>
            <consortium name="Whitehead Institute Centre for Genome Research"/>
        </authorList>
    </citation>
    <scope>NUCLEOTIDE SEQUENCE</scope>
</reference>
<comment type="caution">
    <text evidence="1">The sequence shown here is derived from an EMBL/GenBank/DDBJ whole genome shotgun (WGS) entry which is preliminary data.</text>
</comment>
<proteinExistence type="predicted"/>
<accession>Q4SNB9</accession>
<evidence type="ECO:0000313" key="1">
    <source>
        <dbReference type="EMBL" id="CAF97863.1"/>
    </source>
</evidence>
<gene>
    <name evidence="1" type="ORF">GSTENG00015360001</name>
</gene>
<reference evidence="1" key="1">
    <citation type="journal article" date="2004" name="Nature">
        <title>Genome duplication in the teleost fish Tetraodon nigroviridis reveals the early vertebrate proto-karyotype.</title>
        <authorList>
            <person name="Jaillon O."/>
            <person name="Aury J.-M."/>
            <person name="Brunet F."/>
            <person name="Petit J.-L."/>
            <person name="Stange-Thomann N."/>
            <person name="Mauceli E."/>
            <person name="Bouneau L."/>
            <person name="Fischer C."/>
            <person name="Ozouf-Costaz C."/>
            <person name="Bernot A."/>
            <person name="Nicaud S."/>
            <person name="Jaffe D."/>
            <person name="Fisher S."/>
            <person name="Lutfalla G."/>
            <person name="Dossat C."/>
            <person name="Segurens B."/>
            <person name="Dasilva C."/>
            <person name="Salanoubat M."/>
            <person name="Levy M."/>
            <person name="Boudet N."/>
            <person name="Castellano S."/>
            <person name="Anthouard V."/>
            <person name="Jubin C."/>
            <person name="Castelli V."/>
            <person name="Katinka M."/>
            <person name="Vacherie B."/>
            <person name="Biemont C."/>
            <person name="Skalli Z."/>
            <person name="Cattolico L."/>
            <person name="Poulain J."/>
            <person name="De Berardinis V."/>
            <person name="Cruaud C."/>
            <person name="Duprat S."/>
            <person name="Brottier P."/>
            <person name="Coutanceau J.-P."/>
            <person name="Gouzy J."/>
            <person name="Parra G."/>
            <person name="Lardier G."/>
            <person name="Chapple C."/>
            <person name="McKernan K.J."/>
            <person name="McEwan P."/>
            <person name="Bosak S."/>
            <person name="Kellis M."/>
            <person name="Volff J.-N."/>
            <person name="Guigo R."/>
            <person name="Zody M.C."/>
            <person name="Mesirov J."/>
            <person name="Lindblad-Toh K."/>
            <person name="Birren B."/>
            <person name="Nusbaum C."/>
            <person name="Kahn D."/>
            <person name="Robinson-Rechavi M."/>
            <person name="Laudet V."/>
            <person name="Schachter V."/>
            <person name="Quetier F."/>
            <person name="Saurin W."/>
            <person name="Scarpelli C."/>
            <person name="Wincker P."/>
            <person name="Lander E.S."/>
            <person name="Weissenbach J."/>
            <person name="Roest Crollius H."/>
        </authorList>
    </citation>
    <scope>NUCLEOTIDE SEQUENCE [LARGE SCALE GENOMIC DNA]</scope>
</reference>
<dbReference type="EMBL" id="CAAE01014543">
    <property type="protein sequence ID" value="CAF97863.1"/>
    <property type="molecule type" value="Genomic_DNA"/>
</dbReference>
<name>Q4SNB9_TETNG</name>